<dbReference type="Proteomes" id="UP000887565">
    <property type="component" value="Unplaced"/>
</dbReference>
<dbReference type="AlphaFoldDB" id="A0A915KC63"/>
<dbReference type="PANTHER" id="PTHR46880">
    <property type="entry name" value="RAS-ASSOCIATING DOMAIN-CONTAINING PROTEIN"/>
    <property type="match status" value="1"/>
</dbReference>
<reference evidence="2" key="1">
    <citation type="submission" date="2022-11" db="UniProtKB">
        <authorList>
            <consortium name="WormBaseParasite"/>
        </authorList>
    </citation>
    <scope>IDENTIFICATION</scope>
</reference>
<proteinExistence type="predicted"/>
<evidence type="ECO:0000313" key="1">
    <source>
        <dbReference type="Proteomes" id="UP000887565"/>
    </source>
</evidence>
<organism evidence="1 2">
    <name type="scientific">Romanomermis culicivorax</name>
    <name type="common">Nematode worm</name>
    <dbReference type="NCBI Taxonomy" id="13658"/>
    <lineage>
        <taxon>Eukaryota</taxon>
        <taxon>Metazoa</taxon>
        <taxon>Ecdysozoa</taxon>
        <taxon>Nematoda</taxon>
        <taxon>Enoplea</taxon>
        <taxon>Dorylaimia</taxon>
        <taxon>Mermithida</taxon>
        <taxon>Mermithoidea</taxon>
        <taxon>Mermithidae</taxon>
        <taxon>Romanomermis</taxon>
    </lineage>
</organism>
<protein>
    <submittedName>
        <fullName evidence="2">Uncharacterized protein</fullName>
    </submittedName>
</protein>
<name>A0A915KC63_ROMCU</name>
<dbReference type="WBParaSite" id="nRc.2.0.1.t35499-RA">
    <property type="protein sequence ID" value="nRc.2.0.1.t35499-RA"/>
    <property type="gene ID" value="nRc.2.0.1.g35499"/>
</dbReference>
<dbReference type="PANTHER" id="PTHR46880:SF5">
    <property type="entry name" value="DUF4371 DOMAIN-CONTAINING PROTEIN"/>
    <property type="match status" value="1"/>
</dbReference>
<keyword evidence="1" id="KW-1185">Reference proteome</keyword>
<evidence type="ECO:0000313" key="2">
    <source>
        <dbReference type="WBParaSite" id="nRc.2.0.1.t35499-RA"/>
    </source>
</evidence>
<accession>A0A915KC63</accession>
<sequence length="277" mass="31824">MFASSTITAFVIENPRLVKLESVLRDVITFLATHNNMVGLKKVASILDEVAYVPRRIYEIRWLSRIKVVSDFVKSMPVILTFLEEKSNDDEMAKALFTRLSNVHNQVILHHLDDLLRPIEILSLKLQKRNLHPFDALLHIQSMMVELEETFLDDNVQLCNRSFNSLKSKVEDGSILLSGGGLVDTVLSSCEKTMRDFAKSVLKNTKKRMWCNDDIISKFSIFKLGENSKKLGKADFASYGEDEITSLVDFYSETNKLDLSEIQAEWKSYKDLFYRVQ</sequence>